<evidence type="ECO:0000313" key="1">
    <source>
        <dbReference type="EMBL" id="SPC09183.1"/>
    </source>
</evidence>
<dbReference type="AlphaFoldDB" id="A0A7Z7J6A4"/>
<organism evidence="1 2">
    <name type="scientific">Cupriavidus taiwanensis</name>
    <dbReference type="NCBI Taxonomy" id="164546"/>
    <lineage>
        <taxon>Bacteria</taxon>
        <taxon>Pseudomonadati</taxon>
        <taxon>Pseudomonadota</taxon>
        <taxon>Betaproteobacteria</taxon>
        <taxon>Burkholderiales</taxon>
        <taxon>Burkholderiaceae</taxon>
        <taxon>Cupriavidus</taxon>
    </lineage>
</organism>
<protein>
    <submittedName>
        <fullName evidence="1">Uncharacterized protein</fullName>
    </submittedName>
</protein>
<evidence type="ECO:0000313" key="2">
    <source>
        <dbReference type="Proteomes" id="UP000257139"/>
    </source>
</evidence>
<name>A0A7Z7J6A4_9BURK</name>
<dbReference type="EMBL" id="OGUU01000008">
    <property type="protein sequence ID" value="SPC09183.1"/>
    <property type="molecule type" value="Genomic_DNA"/>
</dbReference>
<reference evidence="1 2" key="1">
    <citation type="submission" date="2018-01" db="EMBL/GenBank/DDBJ databases">
        <authorList>
            <person name="Clerissi C."/>
        </authorList>
    </citation>
    <scope>NUCLEOTIDE SEQUENCE [LARGE SCALE GENOMIC DNA]</scope>
    <source>
        <strain evidence="1">Cupriavidus taiwanensis STM 6021</strain>
    </source>
</reference>
<gene>
    <name evidence="1" type="ORF">CBM2594_A40506</name>
</gene>
<proteinExistence type="predicted"/>
<sequence>MTSALSCRPHVMAGADAGQFLPRGPRLQRQSNSPPWVAGVVLKLILGERVASVLAALVSDFPFVPGFCSRRHICDDCARAW</sequence>
<comment type="caution">
    <text evidence="1">The sequence shown here is derived from an EMBL/GenBank/DDBJ whole genome shotgun (WGS) entry which is preliminary data.</text>
</comment>
<accession>A0A7Z7J6A4</accession>
<dbReference type="Proteomes" id="UP000257139">
    <property type="component" value="Chromosome CBM2594_a"/>
</dbReference>